<dbReference type="Proteomes" id="UP000054166">
    <property type="component" value="Unassembled WGS sequence"/>
</dbReference>
<organism evidence="2 3">
    <name type="scientific">Piloderma croceum (strain F 1598)</name>
    <dbReference type="NCBI Taxonomy" id="765440"/>
    <lineage>
        <taxon>Eukaryota</taxon>
        <taxon>Fungi</taxon>
        <taxon>Dikarya</taxon>
        <taxon>Basidiomycota</taxon>
        <taxon>Agaricomycotina</taxon>
        <taxon>Agaricomycetes</taxon>
        <taxon>Agaricomycetidae</taxon>
        <taxon>Atheliales</taxon>
        <taxon>Atheliaceae</taxon>
        <taxon>Piloderma</taxon>
    </lineage>
</organism>
<evidence type="ECO:0000256" key="1">
    <source>
        <dbReference type="SAM" id="MobiDB-lite"/>
    </source>
</evidence>
<dbReference type="PANTHER" id="PTHR32387:SF0">
    <property type="entry name" value="PROTEIN NO VEIN"/>
    <property type="match status" value="1"/>
</dbReference>
<reference evidence="3" key="2">
    <citation type="submission" date="2015-01" db="EMBL/GenBank/DDBJ databases">
        <title>Evolutionary Origins and Diversification of the Mycorrhizal Mutualists.</title>
        <authorList>
            <consortium name="DOE Joint Genome Institute"/>
            <consortium name="Mycorrhizal Genomics Consortium"/>
            <person name="Kohler A."/>
            <person name="Kuo A."/>
            <person name="Nagy L.G."/>
            <person name="Floudas D."/>
            <person name="Copeland A."/>
            <person name="Barry K.W."/>
            <person name="Cichocki N."/>
            <person name="Veneault-Fourrey C."/>
            <person name="LaButti K."/>
            <person name="Lindquist E.A."/>
            <person name="Lipzen A."/>
            <person name="Lundell T."/>
            <person name="Morin E."/>
            <person name="Murat C."/>
            <person name="Riley R."/>
            <person name="Ohm R."/>
            <person name="Sun H."/>
            <person name="Tunlid A."/>
            <person name="Henrissat B."/>
            <person name="Grigoriev I.V."/>
            <person name="Hibbett D.S."/>
            <person name="Martin F."/>
        </authorList>
    </citation>
    <scope>NUCLEOTIDE SEQUENCE [LARGE SCALE GENOMIC DNA]</scope>
    <source>
        <strain evidence="3">F 1598</strain>
    </source>
</reference>
<gene>
    <name evidence="2" type="ORF">PILCRDRAFT_821526</name>
</gene>
<evidence type="ECO:0000313" key="3">
    <source>
        <dbReference type="Proteomes" id="UP000054166"/>
    </source>
</evidence>
<dbReference type="InterPro" id="IPR052957">
    <property type="entry name" value="Auxin_embryo_med"/>
</dbReference>
<dbReference type="SUPFAM" id="SSF55874">
    <property type="entry name" value="ATPase domain of HSP90 chaperone/DNA topoisomerase II/histidine kinase"/>
    <property type="match status" value="1"/>
</dbReference>
<dbReference type="PANTHER" id="PTHR32387">
    <property type="entry name" value="WU:FJ29H11"/>
    <property type="match status" value="1"/>
</dbReference>
<sequence length="1644" mass="185452">MGETPTLRLKLENRHIRVECNEVGFTEENVRAICKIGISTKTGQGGYIGEKGIGFKSVFKVADVVHISSGMYTFTLNRREELGMITPKWAPSLPVVPGCTTFVLELSGSADPMMLSAHLKDIQPALLLFLRKLRYMTIEGPIGPQGRTATIEIRREHVDTDIVGLQRIEYGRSSVKRYFRVTHVTQTYAGEERRRNVTHSDVVLAFPLTETEAPRISAQYVHAFLPLRSYGFTFIIQADFLTSTSREDILSDLPWNVTLRDAISTAFLDAVTKFRMRPNLKYTWFRYLPRNIHDSFLGPVEDAIISQLSSRPILCSADGTYRPPDKFIITGSFCDADGEPLIPEAYLPDKLYYLSHPYDLDTDGAHFERLGVKPMSNEHFVKGLTKMRSQIPLQSTIWHEAVCQRLYGIPNASTGRRDLSFEIRQLPILPLSDGTWASGSSDSVIFFDTELAGIPRDLGIQFLEADISPASWRHKLFKKLGVRETDCHFVANKILEHHRNNWPPDSVQSMISHAVFMFVHRYSKGFPHPTGLRVMDERAAVAKAKDVYADIPDPQQSIKMRDVLPPPARFLHPDYLQEDSVAKHETWKQWLRDSLGLNIFPRLIEGGKLSPEFEVLARTVDTRKLLIVLKETWSKWSGRLNPSAISWLSQIIVVCEDGSKHMLKESYIPKESLKNCMDLPFLPIDEPDDADWNFLSKLGVISRVDGSFYLRQLMRLKDENSHDVEKIEDTYQKIEALFHDDSQNIRNSFSQQSLIYYQKERQWIAASSTVWGGPLSMTSKIPLKVLYPFLGKLFHDYLDIPIAGPEILARELQSVSEEWKGMVLPKIIRDQISARLGDIADVIAGKSPSFSPKWLHLLSSRAIFPVESPSQGTTLCALGDHFYIPDKNGSLRAIFSRDAPLLSLSESIPIHRVQPLLESDTFRSRVKFLEESVRHTSLVHEPRLVNTVASEHYVTRSQYIERYMRSTSPSKLTLEVQDLLTELKNVTVYDVGSIEMTYTLDDSTHTIAEDAILNTDATGLLIQQVKTSGNCELVICTKLAKLLHMDVSHVWICVSQAADMVQKIFKMQGIPELEVVNDSADHSWPQGINGRGYFESHVVTANGQAGARPVGVTTNNQRSTLDPLYARQNGWRDHKQSPTPMTRDPQDDIGSQGTNRTVGVTTHSRDLTSMTRDHHDLSPQNKTDRMPSMGTSSRSPTLMASDLQPDPSMQDKTIRMPIVVTSSPNSLPRTHDFQYDFSPPNKTDRTSGVVTSGQSPAPITHDLQQDTSLRDKTNRMSGVVTNGRGPTPVISDLQHDPIPRDITGRMLDVVTNSRNHTPITHDSRYNLSPYDEIDRTPSEFAGIRDHTPMTRDPRDDLSLQDKTDQTIGTSSQSLTPQAHYLQYNLGLETTMDHLDPAATTTLPGETVAQAEVPMHQPPCLLPDVMPQYSVDPARTSSFGLSPSLGPNISLPVNRPETFNHAQFPGTGGYYIGDSPDTGQHIRDGIDGEHFIYNCLLEMLPGFGPDNWTSELRKEVEGFTPYLYESIADFTYLDDKGALTAMLYGESQRETWKDQWPTYYLEVKSTSRGHREPFHMSRKQIDTALRMTSLWSSPPGPPEAIYAIIRVSNVSTHDIWWKIYPDPHRHFYRGVLLNVSNDVYVIATD</sequence>
<dbReference type="Gene3D" id="3.30.565.10">
    <property type="entry name" value="Histidine kinase-like ATPase, C-terminal domain"/>
    <property type="match status" value="1"/>
</dbReference>
<evidence type="ECO:0008006" key="4">
    <source>
        <dbReference type="Google" id="ProtNLM"/>
    </source>
</evidence>
<dbReference type="STRING" id="765440.A0A0C3B5A7"/>
<feature type="region of interest" description="Disordered" evidence="1">
    <location>
        <begin position="1130"/>
        <end position="1203"/>
    </location>
</feature>
<keyword evidence="3" id="KW-1185">Reference proteome</keyword>
<feature type="compositionally biased region" description="Polar residues" evidence="1">
    <location>
        <begin position="1246"/>
        <end position="1257"/>
    </location>
</feature>
<accession>A0A0C3B5A7</accession>
<dbReference type="HOGENOM" id="CLU_000570_2_1_1"/>
<dbReference type="OrthoDB" id="1262810at2759"/>
<evidence type="ECO:0000313" key="2">
    <source>
        <dbReference type="EMBL" id="KIM81438.1"/>
    </source>
</evidence>
<protein>
    <recommendedName>
        <fullName evidence="4">Protein NO VEIN C-terminal domain-containing protein</fullName>
    </recommendedName>
</protein>
<feature type="region of interest" description="Disordered" evidence="1">
    <location>
        <begin position="1222"/>
        <end position="1261"/>
    </location>
</feature>
<dbReference type="InterPro" id="IPR036890">
    <property type="entry name" value="HATPase_C_sf"/>
</dbReference>
<feature type="compositionally biased region" description="Basic and acidic residues" evidence="1">
    <location>
        <begin position="1337"/>
        <end position="1364"/>
    </location>
</feature>
<feature type="compositionally biased region" description="Basic and acidic residues" evidence="1">
    <location>
        <begin position="1163"/>
        <end position="1185"/>
    </location>
</feature>
<dbReference type="InParanoid" id="A0A0C3B5A7"/>
<dbReference type="EMBL" id="KN832999">
    <property type="protein sequence ID" value="KIM81438.1"/>
    <property type="molecule type" value="Genomic_DNA"/>
</dbReference>
<feature type="region of interest" description="Disordered" evidence="1">
    <location>
        <begin position="1337"/>
        <end position="1373"/>
    </location>
</feature>
<feature type="compositionally biased region" description="Polar residues" evidence="1">
    <location>
        <begin position="1149"/>
        <end position="1162"/>
    </location>
</feature>
<name>A0A0C3B5A7_PILCF</name>
<feature type="region of interest" description="Disordered" evidence="1">
    <location>
        <begin position="1278"/>
        <end position="1298"/>
    </location>
</feature>
<proteinExistence type="predicted"/>
<reference evidence="2 3" key="1">
    <citation type="submission" date="2014-04" db="EMBL/GenBank/DDBJ databases">
        <authorList>
            <consortium name="DOE Joint Genome Institute"/>
            <person name="Kuo A."/>
            <person name="Tarkka M."/>
            <person name="Buscot F."/>
            <person name="Kohler A."/>
            <person name="Nagy L.G."/>
            <person name="Floudas D."/>
            <person name="Copeland A."/>
            <person name="Barry K.W."/>
            <person name="Cichocki N."/>
            <person name="Veneault-Fourrey C."/>
            <person name="LaButti K."/>
            <person name="Lindquist E.A."/>
            <person name="Lipzen A."/>
            <person name="Lundell T."/>
            <person name="Morin E."/>
            <person name="Murat C."/>
            <person name="Sun H."/>
            <person name="Tunlid A."/>
            <person name="Henrissat B."/>
            <person name="Grigoriev I.V."/>
            <person name="Hibbett D.S."/>
            <person name="Martin F."/>
            <person name="Nordberg H.P."/>
            <person name="Cantor M.N."/>
            <person name="Hua S.X."/>
        </authorList>
    </citation>
    <scope>NUCLEOTIDE SEQUENCE [LARGE SCALE GENOMIC DNA]</scope>
    <source>
        <strain evidence="2 3">F 1598</strain>
    </source>
</reference>
<feature type="compositionally biased region" description="Polar residues" evidence="1">
    <location>
        <begin position="1189"/>
        <end position="1198"/>
    </location>
</feature>